<dbReference type="InterPro" id="IPR011989">
    <property type="entry name" value="ARM-like"/>
</dbReference>
<feature type="repeat" description="HEAT" evidence="6">
    <location>
        <begin position="461"/>
        <end position="499"/>
    </location>
</feature>
<evidence type="ECO:0000313" key="9">
    <source>
        <dbReference type="EMBL" id="CDW78055.1"/>
    </source>
</evidence>
<dbReference type="GO" id="GO:0061863">
    <property type="term" value="F:microtubule plus end polymerase"/>
    <property type="evidence" value="ECO:0007669"/>
    <property type="project" value="InterPro"/>
</dbReference>
<feature type="region of interest" description="Disordered" evidence="7">
    <location>
        <begin position="1"/>
        <end position="35"/>
    </location>
</feature>
<gene>
    <name evidence="9" type="primary">Contig1582.g1729</name>
    <name evidence="9" type="ORF">STYLEM_7025</name>
</gene>
<dbReference type="InterPro" id="IPR016024">
    <property type="entry name" value="ARM-type_fold"/>
</dbReference>
<feature type="region of interest" description="Disordered" evidence="7">
    <location>
        <begin position="660"/>
        <end position="751"/>
    </location>
</feature>
<feature type="compositionally biased region" description="Basic and acidic residues" evidence="7">
    <location>
        <begin position="550"/>
        <end position="561"/>
    </location>
</feature>
<keyword evidence="2" id="KW-0963">Cytoplasm</keyword>
<feature type="region of interest" description="Disordered" evidence="7">
    <location>
        <begin position="1679"/>
        <end position="1789"/>
    </location>
</feature>
<dbReference type="Gene3D" id="1.25.10.10">
    <property type="entry name" value="Leucine-rich Repeat Variant"/>
    <property type="match status" value="5"/>
</dbReference>
<dbReference type="InterPro" id="IPR045110">
    <property type="entry name" value="XMAP215"/>
</dbReference>
<dbReference type="GO" id="GO:0046785">
    <property type="term" value="P:microtubule polymerization"/>
    <property type="evidence" value="ECO:0007669"/>
    <property type="project" value="InterPro"/>
</dbReference>
<dbReference type="GO" id="GO:0007051">
    <property type="term" value="P:spindle organization"/>
    <property type="evidence" value="ECO:0007669"/>
    <property type="project" value="InterPro"/>
</dbReference>
<evidence type="ECO:0000259" key="8">
    <source>
        <dbReference type="SMART" id="SM01349"/>
    </source>
</evidence>
<dbReference type="OMA" id="NWKERKE"/>
<evidence type="ECO:0000256" key="6">
    <source>
        <dbReference type="PROSITE-ProRule" id="PRU00103"/>
    </source>
</evidence>
<dbReference type="EMBL" id="CCKQ01006736">
    <property type="protein sequence ID" value="CDW78055.1"/>
    <property type="molecule type" value="Genomic_DNA"/>
</dbReference>
<feature type="region of interest" description="Disordered" evidence="7">
    <location>
        <begin position="1257"/>
        <end position="1386"/>
    </location>
</feature>
<feature type="domain" description="TOG" evidence="8">
    <location>
        <begin position="753"/>
        <end position="987"/>
    </location>
</feature>
<sequence>MQTDLDDLPVGGGGQKNAPPDEFASSSNQAVDNSGPLEQRIVSKNWLVRANAFEELTTQFKSADNQYSQEFRDHAGSWKKYLADANPGSLEKCLEALDVFINRADPKLVSSCQNDIIKILIEKCVGHAKANIKTKSLECFNLLFEVSEVFDESTDTIAESLGSKNIKISTYALITLNSWVSNYGVKKVKIKPFLQQVENLAGQSNPQARSEAMNFYKECYIFLGEGLKPLISSLKKQQLDDLEKEFAQLKDRPKQQLRLTRTEKEKLKDAALDDIIKKEEEESKGADTFDLFDAVDLLTKYGSSEWQDKLSEAKAWKEKKDLLDELYNDSNVPKIKPGDFIGIAKLLKKMMGDSNIVVSQTSVKVCTNLAKGLRQDFEPSCKELLPTLIAKFREKKTQVIEDTNNVLNSFLMCTNLEVIKDDLIAGLSDKAPSVKKYVCLYIERASQETYIDVLQRISNELLSALIKASDDSQSEVRDAALQALGIFKGRLGDSAMSKFLQDLNPQKLAKLNESAQNVKPSKYDRPEKKVVAPEPTKPAPPAKKKPAAQAEKKPAPKKQDEVMEDVTAKTQNVFDEQPIGGGNKNKNSFDDQPIGGGKKPPTQFDDQPIGGNKTAQFDEQPIGGGNKGGFDAGAVGDGEDIPIKRGAYNLDNLDDLDAFGGGGGFGNPPPIKKKPPPKAAVKKPVVEEEKKGDDGDVLMNDDTMMSPKKTEAKKPPPKLAAEAKPKATTTTAAKTTSKGPAGPQIQEEDVGAGLSKEEAEAKVQENFPSEIVQKFEEAKWQDKVEGFKGLGEQVIANQFGQDVIEGLVKFVKTKMKDWKESNLNLIKETVAFFMVISQNQEKVSKRAAACMMPFLCDKIGDVKLVNNISETLLHLSEIVTPKYVGLQVIKFVASAKAPNTIKEGCNVLIKMTDEFGVLNMAPKEMIDFGILAVNHTNPQVRTQAMALFAIMYQHAGETIKNFLKDIKESTLKLIEDEFAKVTPFKSGQYQQKRNFRGEAAAAAKDAAPKKGGAGGGGGGGLAALLDDAMPRLDITKLLTPKLMPMFKHADWKVRKQAADQVEEICRGANMRIQPLGLGELMDNIKQRMVDPNKAVLKAYIQLMGVVVEALGPAAKQFQKKILPGMLATLADKQSLVRGDAIACMDKWAEHVGPEVIINNVAPMLTQENPELRTEALKWIIKQKDAIKNTEMKEYIKALVSCLSDKTPAIRNLAEEVCGYVMPFTGYQPFQQSISDLLPAVANTIKPILERIKKNVGPMNVPVENMNGSSGAPQQKPSAQQQQPPQQTQQIQQQIQQAPQNKAPIEQPQLNKAQSTKPQIKAKTQGTQQNDAAQKPPQQNLNQSLQPNSSLNQSMLKKKENQTPVSKQAQQQPQRSESREMVKPKGLSQTITQFKQQEEQIQEGVMVHFGFKEKRAEIDRKSKFQLEDIKGEQVEKLKNSTSQCLGQAFCAKMFSNDFKLHLECIEAFSYLMGQQPESLREILDIIFKWSLVKLQDSGNTKFAVSIFDFYSTLFQHLEESEYVFWDFEAVIIIPQLSEKAGINNNILKDKVKKLLKMIYPLYDVKKCYTLIVQYGLNSKNLRAQSECLDELADYLTRFGVDNCTDKEFKLIAKMADNADKNIRENALKFMGEAYKLLDDNIWRAIGDVTPKVQGLLEQRFKKLKGTTGGGLALGGSLAQSSSQSNFYGQRDQSPKQTKELKTTSNIGLKKSIQQSTEMGKQSATPRGGLQFNKGPQKQDLTKSINQFNQSNKSNEDQKRTAFQDPKKQESMLQDNQSFSNKFGAPKQVQTQRPIEVQQFNQVHRGSEPIQQVTKSSFAGLRQQAPVSKQNQLFYDDEDDDLRIFTSDDHFGTDPELDKAQDEITKHIHQLKYADLSKRVDSLVSLNEMISAIDQNKPVLVRTANDLVSAFTHVLIDIFDKSVEDIPLRFAKYFITIVLKTCSCKEIMKEVSEERIFDLAEQLLTRLLIDNLDKVGDNKEGELILKNLNSSMLRLLENCNHTYIFCVLFDLLRKYKDYGVMPKLPNLIIKCLLKLSKILEKLIEKLDMEKILLAIHEYLVVINHENKTQNDEMGIRIVKTVTNELVKLKRESIWEAYNVIQCHGQADLHIYRWIQIILKSLQTQGTTPSGTQSASSNGEQEIRQLVDELRNPEKFESAILKLQRFLDQNPHIDLNDYLQECSKTFQQFIKTNLEKHRQSQKDEVKAMEEYGTQYNLKSTGSTDNASLSQPQDPVELKLSHQSSNNSMPSNRISEYQSKLATMKLRNNQKSGAETATNKQHVQNLAGGSGAQHNLNTSFSAMNSSLSQKWHEINKKSAVTKREGGQNMQQMSSTMGGFTSAAQNFESRIGMGQNATQQPMNQSLGGASQGDQGVGGGATNQDLNERLAVMKAKLQALKKR</sequence>
<feature type="repeat" description="HEAT" evidence="6">
    <location>
        <begin position="1121"/>
        <end position="1159"/>
    </location>
</feature>
<feature type="region of interest" description="Disordered" evidence="7">
    <location>
        <begin position="513"/>
        <end position="634"/>
    </location>
</feature>
<feature type="compositionally biased region" description="Low complexity" evidence="7">
    <location>
        <begin position="1335"/>
        <end position="1353"/>
    </location>
</feature>
<feature type="compositionally biased region" description="Polar residues" evidence="7">
    <location>
        <begin position="2351"/>
        <end position="2361"/>
    </location>
</feature>
<evidence type="ECO:0000256" key="2">
    <source>
        <dbReference type="ARBA" id="ARBA00022490"/>
    </source>
</evidence>
<feature type="compositionally biased region" description="Low complexity" evidence="7">
    <location>
        <begin position="1271"/>
        <end position="1303"/>
    </location>
</feature>
<comment type="subcellular location">
    <subcellularLocation>
        <location evidence="1">Cytoplasm</location>
        <location evidence="1">Cytoskeleton</location>
    </subcellularLocation>
</comment>
<keyword evidence="4" id="KW-0206">Cytoskeleton</keyword>
<evidence type="ECO:0000256" key="1">
    <source>
        <dbReference type="ARBA" id="ARBA00004245"/>
    </source>
</evidence>
<organism evidence="9 10">
    <name type="scientific">Stylonychia lemnae</name>
    <name type="common">Ciliate</name>
    <dbReference type="NCBI Taxonomy" id="5949"/>
    <lineage>
        <taxon>Eukaryota</taxon>
        <taxon>Sar</taxon>
        <taxon>Alveolata</taxon>
        <taxon>Ciliophora</taxon>
        <taxon>Intramacronucleata</taxon>
        <taxon>Spirotrichea</taxon>
        <taxon>Stichotrichia</taxon>
        <taxon>Sporadotrichida</taxon>
        <taxon>Oxytrichidae</taxon>
        <taxon>Stylonychinae</taxon>
        <taxon>Stylonychia</taxon>
    </lineage>
</organism>
<dbReference type="Proteomes" id="UP000039865">
    <property type="component" value="Unassembled WGS sequence"/>
</dbReference>
<feature type="compositionally biased region" description="Low complexity" evidence="7">
    <location>
        <begin position="719"/>
        <end position="736"/>
    </location>
</feature>
<feature type="domain" description="TOG" evidence="8">
    <location>
        <begin position="16"/>
        <end position="255"/>
    </location>
</feature>
<feature type="region of interest" description="Disordered" evidence="7">
    <location>
        <begin position="2351"/>
        <end position="2379"/>
    </location>
</feature>
<feature type="compositionally biased region" description="Basic and acidic residues" evidence="7">
    <location>
        <begin position="521"/>
        <end position="531"/>
    </location>
</feature>
<name>A0A078A725_STYLE</name>
<feature type="domain" description="TOG" evidence="8">
    <location>
        <begin position="1431"/>
        <end position="1668"/>
    </location>
</feature>
<evidence type="ECO:0000256" key="4">
    <source>
        <dbReference type="ARBA" id="ARBA00023212"/>
    </source>
</evidence>
<feature type="compositionally biased region" description="Gly residues" evidence="7">
    <location>
        <begin position="622"/>
        <end position="631"/>
    </location>
</feature>
<feature type="compositionally biased region" description="Polar residues" evidence="7">
    <location>
        <begin position="1307"/>
        <end position="1331"/>
    </location>
</feature>
<dbReference type="Pfam" id="PF21041">
    <property type="entry name" value="XMAP215_CLASP_TOG"/>
    <property type="match status" value="4"/>
</dbReference>
<dbReference type="GO" id="GO:0051010">
    <property type="term" value="F:microtubule plus-end binding"/>
    <property type="evidence" value="ECO:0007669"/>
    <property type="project" value="InterPro"/>
</dbReference>
<dbReference type="InterPro" id="IPR048491">
    <property type="entry name" value="XMAP215_CLASP_TOG"/>
</dbReference>
<dbReference type="InterPro" id="IPR034085">
    <property type="entry name" value="TOG"/>
</dbReference>
<feature type="domain" description="TOG" evidence="8">
    <location>
        <begin position="1027"/>
        <end position="1257"/>
    </location>
</feature>
<feature type="compositionally biased region" description="Basic and acidic residues" evidence="7">
    <location>
        <begin position="1691"/>
        <end position="1700"/>
    </location>
</feature>
<feature type="compositionally biased region" description="Polar residues" evidence="7">
    <location>
        <begin position="2237"/>
        <end position="2248"/>
    </location>
</feature>
<dbReference type="SMART" id="SM01349">
    <property type="entry name" value="TOG"/>
    <property type="match status" value="5"/>
</dbReference>
<evidence type="ECO:0000313" key="10">
    <source>
        <dbReference type="Proteomes" id="UP000039865"/>
    </source>
</evidence>
<keyword evidence="10" id="KW-1185">Reference proteome</keyword>
<feature type="domain" description="TOG" evidence="8">
    <location>
        <begin position="290"/>
        <end position="524"/>
    </location>
</feature>
<dbReference type="GO" id="GO:0005856">
    <property type="term" value="C:cytoskeleton"/>
    <property type="evidence" value="ECO:0007669"/>
    <property type="project" value="UniProtKB-SubCell"/>
</dbReference>
<feature type="compositionally biased region" description="Basic and acidic residues" evidence="7">
    <location>
        <begin position="684"/>
        <end position="694"/>
    </location>
</feature>
<proteinExistence type="inferred from homology"/>
<feature type="compositionally biased region" description="Polar residues" evidence="7">
    <location>
        <begin position="1769"/>
        <end position="1779"/>
    </location>
</feature>
<evidence type="ECO:0000256" key="5">
    <source>
        <dbReference type="ARBA" id="ARBA00025722"/>
    </source>
</evidence>
<dbReference type="GO" id="GO:0030951">
    <property type="term" value="P:establishment or maintenance of microtubule cytoskeleton polarity"/>
    <property type="evidence" value="ECO:0007669"/>
    <property type="project" value="InterPro"/>
</dbReference>
<dbReference type="PANTHER" id="PTHR12609">
    <property type="entry name" value="MICROTUBULE ASSOCIATED PROTEIN XMAP215"/>
    <property type="match status" value="1"/>
</dbReference>
<keyword evidence="3" id="KW-0677">Repeat</keyword>
<feature type="compositionally biased region" description="Basic and acidic residues" evidence="7">
    <location>
        <begin position="1752"/>
        <end position="1768"/>
    </location>
</feature>
<evidence type="ECO:0000256" key="3">
    <source>
        <dbReference type="ARBA" id="ARBA00022737"/>
    </source>
</evidence>
<comment type="similarity">
    <text evidence="5">Belongs to the TOG/XMAP215 family.</text>
</comment>
<accession>A0A078A725</accession>
<dbReference type="FunFam" id="1.25.10.10:FF:000019">
    <property type="entry name" value="Cytoskeleton-associated protein 5"/>
    <property type="match status" value="1"/>
</dbReference>
<reference evidence="9 10" key="1">
    <citation type="submission" date="2014-06" db="EMBL/GenBank/DDBJ databases">
        <authorList>
            <person name="Swart Estienne"/>
        </authorList>
    </citation>
    <scope>NUCLEOTIDE SEQUENCE [LARGE SCALE GENOMIC DNA]</scope>
    <source>
        <strain evidence="9 10">130c</strain>
    </source>
</reference>
<feature type="compositionally biased region" description="Polar residues" evidence="7">
    <location>
        <begin position="2213"/>
        <end position="2229"/>
    </location>
</feature>
<dbReference type="SUPFAM" id="SSF48371">
    <property type="entry name" value="ARM repeat"/>
    <property type="match status" value="2"/>
</dbReference>
<dbReference type="PROSITE" id="PS50077">
    <property type="entry name" value="HEAT_REPEAT"/>
    <property type="match status" value="2"/>
</dbReference>
<feature type="region of interest" description="Disordered" evidence="7">
    <location>
        <begin position="2213"/>
        <end position="2248"/>
    </location>
</feature>
<feature type="compositionally biased region" description="Polar residues" evidence="7">
    <location>
        <begin position="1740"/>
        <end position="1751"/>
    </location>
</feature>
<dbReference type="OrthoDB" id="312051at2759"/>
<dbReference type="InParanoid" id="A0A078A725"/>
<protein>
    <submittedName>
        <fullName evidence="9">Cytoskeleton-associated protein 5 isoform x1</fullName>
    </submittedName>
</protein>
<feature type="compositionally biased region" description="Polar residues" evidence="7">
    <location>
        <begin position="1361"/>
        <end position="1374"/>
    </location>
</feature>
<dbReference type="InterPro" id="IPR021133">
    <property type="entry name" value="HEAT_type_2"/>
</dbReference>
<evidence type="ECO:0000256" key="7">
    <source>
        <dbReference type="SAM" id="MobiDB-lite"/>
    </source>
</evidence>
<feature type="compositionally biased region" description="Polar residues" evidence="7">
    <location>
        <begin position="1701"/>
        <end position="1723"/>
    </location>
</feature>